<dbReference type="EMBL" id="ML208259">
    <property type="protein sequence ID" value="TFK77515.1"/>
    <property type="molecule type" value="Genomic_DNA"/>
</dbReference>
<dbReference type="Proteomes" id="UP000308600">
    <property type="component" value="Unassembled WGS sequence"/>
</dbReference>
<organism evidence="1 2">
    <name type="scientific">Pluteus cervinus</name>
    <dbReference type="NCBI Taxonomy" id="181527"/>
    <lineage>
        <taxon>Eukaryota</taxon>
        <taxon>Fungi</taxon>
        <taxon>Dikarya</taxon>
        <taxon>Basidiomycota</taxon>
        <taxon>Agaricomycotina</taxon>
        <taxon>Agaricomycetes</taxon>
        <taxon>Agaricomycetidae</taxon>
        <taxon>Agaricales</taxon>
        <taxon>Pluteineae</taxon>
        <taxon>Pluteaceae</taxon>
        <taxon>Pluteus</taxon>
    </lineage>
</organism>
<reference evidence="1 2" key="1">
    <citation type="journal article" date="2019" name="Nat. Ecol. Evol.">
        <title>Megaphylogeny resolves global patterns of mushroom evolution.</title>
        <authorList>
            <person name="Varga T."/>
            <person name="Krizsan K."/>
            <person name="Foldi C."/>
            <person name="Dima B."/>
            <person name="Sanchez-Garcia M."/>
            <person name="Sanchez-Ramirez S."/>
            <person name="Szollosi G.J."/>
            <person name="Szarkandi J.G."/>
            <person name="Papp V."/>
            <person name="Albert L."/>
            <person name="Andreopoulos W."/>
            <person name="Angelini C."/>
            <person name="Antonin V."/>
            <person name="Barry K.W."/>
            <person name="Bougher N.L."/>
            <person name="Buchanan P."/>
            <person name="Buyck B."/>
            <person name="Bense V."/>
            <person name="Catcheside P."/>
            <person name="Chovatia M."/>
            <person name="Cooper J."/>
            <person name="Damon W."/>
            <person name="Desjardin D."/>
            <person name="Finy P."/>
            <person name="Geml J."/>
            <person name="Haridas S."/>
            <person name="Hughes K."/>
            <person name="Justo A."/>
            <person name="Karasinski D."/>
            <person name="Kautmanova I."/>
            <person name="Kiss B."/>
            <person name="Kocsube S."/>
            <person name="Kotiranta H."/>
            <person name="LaButti K.M."/>
            <person name="Lechner B.E."/>
            <person name="Liimatainen K."/>
            <person name="Lipzen A."/>
            <person name="Lukacs Z."/>
            <person name="Mihaltcheva S."/>
            <person name="Morgado L.N."/>
            <person name="Niskanen T."/>
            <person name="Noordeloos M.E."/>
            <person name="Ohm R.A."/>
            <person name="Ortiz-Santana B."/>
            <person name="Ovrebo C."/>
            <person name="Racz N."/>
            <person name="Riley R."/>
            <person name="Savchenko A."/>
            <person name="Shiryaev A."/>
            <person name="Soop K."/>
            <person name="Spirin V."/>
            <person name="Szebenyi C."/>
            <person name="Tomsovsky M."/>
            <person name="Tulloss R.E."/>
            <person name="Uehling J."/>
            <person name="Grigoriev I.V."/>
            <person name="Vagvolgyi C."/>
            <person name="Papp T."/>
            <person name="Martin F.M."/>
            <person name="Miettinen O."/>
            <person name="Hibbett D.S."/>
            <person name="Nagy L.G."/>
        </authorList>
    </citation>
    <scope>NUCLEOTIDE SEQUENCE [LARGE SCALE GENOMIC DNA]</scope>
    <source>
        <strain evidence="1 2">NL-1719</strain>
    </source>
</reference>
<evidence type="ECO:0000313" key="2">
    <source>
        <dbReference type="Proteomes" id="UP000308600"/>
    </source>
</evidence>
<keyword evidence="2" id="KW-1185">Reference proteome</keyword>
<evidence type="ECO:0000313" key="1">
    <source>
        <dbReference type="EMBL" id="TFK77515.1"/>
    </source>
</evidence>
<protein>
    <submittedName>
        <fullName evidence="1">Uncharacterized protein</fullName>
    </submittedName>
</protein>
<accession>A0ACD3BH36</accession>
<name>A0ACD3BH36_9AGAR</name>
<gene>
    <name evidence="1" type="ORF">BDN72DRAFT_47354</name>
</gene>
<sequence>MSEDDRALKAARAKALLKKRQQQKAGVSSAEAGPPSLPPSRTSTPAPPSQPAPGPRPGSEKRDVGDLFSTGSSDSSWISSLPRAPSPPHSSRVLSPVAPKSPPSNGAANPSISNANGKEIALKSELASLQSQTSALKDEVKRFQSVEAKLHEAEARLVEERDKFNSLSKQFQESRVEKEGLIQNERQTVALLVSEKASLITELQRLEKLESEAQATAQVLNAERLKVQGLEAHFRGLEVDAQETSKRAQLSETQVKELTERCRDQERQLQLANASTNELRQESNQHQQKVRELQEQILNDDRVEKLEVSLRNTQNRADDLEFQLSKLTQAQSHYPKGRSR</sequence>
<proteinExistence type="predicted"/>